<dbReference type="Pfam" id="PF07685">
    <property type="entry name" value="GATase_3"/>
    <property type="match status" value="1"/>
</dbReference>
<dbReference type="InterPro" id="IPR004484">
    <property type="entry name" value="CbiA/CobB_synth"/>
</dbReference>
<dbReference type="GO" id="GO:0042242">
    <property type="term" value="F:cobyrinic acid a,c-diamide synthase activity"/>
    <property type="evidence" value="ECO:0007669"/>
    <property type="project" value="UniProtKB-UniRule"/>
</dbReference>
<comment type="catalytic activity">
    <reaction evidence="9">
        <text>cob(II)yrinate + 2 L-glutamine + 2 ATP + 2 H2O = cob(II)yrinate a,c diamide + 2 L-glutamate + 2 ADP + 2 phosphate + 2 H(+)</text>
        <dbReference type="Rhea" id="RHEA:26289"/>
        <dbReference type="ChEBI" id="CHEBI:15377"/>
        <dbReference type="ChEBI" id="CHEBI:15378"/>
        <dbReference type="ChEBI" id="CHEBI:29985"/>
        <dbReference type="ChEBI" id="CHEBI:30616"/>
        <dbReference type="ChEBI" id="CHEBI:43474"/>
        <dbReference type="ChEBI" id="CHEBI:58359"/>
        <dbReference type="ChEBI" id="CHEBI:58537"/>
        <dbReference type="ChEBI" id="CHEBI:58894"/>
        <dbReference type="ChEBI" id="CHEBI:456216"/>
        <dbReference type="EC" id="6.3.5.11"/>
    </reaction>
</comment>
<dbReference type="GO" id="GO:0009236">
    <property type="term" value="P:cobalamin biosynthetic process"/>
    <property type="evidence" value="ECO:0007669"/>
    <property type="project" value="UniProtKB-UniRule"/>
</dbReference>
<keyword evidence="13" id="KW-1185">Reference proteome</keyword>
<evidence type="ECO:0000256" key="2">
    <source>
        <dbReference type="ARBA" id="ARBA00006205"/>
    </source>
</evidence>
<keyword evidence="8 9" id="KW-0315">Glutamine amidotransferase</keyword>
<evidence type="ECO:0000256" key="3">
    <source>
        <dbReference type="ARBA" id="ARBA00022573"/>
    </source>
</evidence>
<comment type="similarity">
    <text evidence="9">Belongs to the CobB/CbiA family.</text>
</comment>
<comment type="similarity">
    <text evidence="2">Belongs to the CobB/CobQ family. CobQ subfamily.</text>
</comment>
<evidence type="ECO:0000259" key="11">
    <source>
        <dbReference type="Pfam" id="PF07685"/>
    </source>
</evidence>
<dbReference type="Gene3D" id="3.40.50.300">
    <property type="entry name" value="P-loop containing nucleotide triphosphate hydrolases"/>
    <property type="match status" value="1"/>
</dbReference>
<feature type="site" description="Increases nucleophilicity of active site Cys" evidence="9">
    <location>
        <position position="436"/>
    </location>
</feature>
<comment type="pathway">
    <text evidence="9">Cofactor biosynthesis; adenosylcobalamin biosynthesis; cob(II)yrinate a,c-diamide from sirohydrochlorin (anaerobic route): step 10/10.</text>
</comment>
<dbReference type="UniPathway" id="UPA00148">
    <property type="reaction ID" value="UER00231"/>
</dbReference>
<dbReference type="SUPFAM" id="SSF52317">
    <property type="entry name" value="Class I glutamine amidotransferase-like"/>
    <property type="match status" value="1"/>
</dbReference>
<protein>
    <recommendedName>
        <fullName evidence="9">Cobyrinate a,c-diamide synthase</fullName>
        <ecNumber evidence="9">6.3.5.11</ecNumber>
    </recommendedName>
    <alternativeName>
        <fullName evidence="9">Cobyrinic acid a,c-diamide synthetase</fullName>
    </alternativeName>
</protein>
<evidence type="ECO:0000256" key="9">
    <source>
        <dbReference type="HAMAP-Rule" id="MF_00027"/>
    </source>
</evidence>
<comment type="caution">
    <text evidence="12">The sequence shown here is derived from an EMBL/GenBank/DDBJ whole genome shotgun (WGS) entry which is preliminary data.</text>
</comment>
<evidence type="ECO:0000256" key="1">
    <source>
        <dbReference type="ARBA" id="ARBA00001946"/>
    </source>
</evidence>
<dbReference type="SUPFAM" id="SSF52540">
    <property type="entry name" value="P-loop containing nucleoside triphosphate hydrolases"/>
    <property type="match status" value="1"/>
</dbReference>
<accession>A0A564WED8</accession>
<dbReference type="InterPro" id="IPR002586">
    <property type="entry name" value="CobQ/CobB/MinD/ParA_Nub-bd_dom"/>
</dbReference>
<comment type="cofactor">
    <cofactor evidence="1 9">
        <name>Mg(2+)</name>
        <dbReference type="ChEBI" id="CHEBI:18420"/>
    </cofactor>
</comment>
<comment type="domain">
    <text evidence="9">Comprises of two domains. The C-terminal domain contains the binding site for glutamine and catalyzes the hydrolysis of this substrate to glutamate and ammonia. The N-terminal domain is anticipated to bind ATP and cobyrinate and catalyzes the ultimate synthesis of the diamide product. The ammonia produced via the glutaminase domain is probably translocated to the adjacent domain via a molecular tunnel, where it reacts with an activated intermediate.</text>
</comment>
<keyword evidence="6 9" id="KW-0067">ATP-binding</keyword>
<gene>
    <name evidence="12" type="primary">cobB</name>
    <name evidence="9" type="synonym">cbiA</name>
    <name evidence="12" type="ORF">DF3PA_30034</name>
</gene>
<evidence type="ECO:0000256" key="4">
    <source>
        <dbReference type="ARBA" id="ARBA00022598"/>
    </source>
</evidence>
<dbReference type="InterPro" id="IPR029062">
    <property type="entry name" value="Class_I_gatase-like"/>
</dbReference>
<dbReference type="PANTHER" id="PTHR43873:SF1">
    <property type="entry name" value="COBYRINATE A,C-DIAMIDE SYNTHASE"/>
    <property type="match status" value="1"/>
</dbReference>
<comment type="function">
    <text evidence="9">Catalyzes the ATP-dependent amidation of the two carboxylate groups at positions a and c of cobyrinate, using either L-glutamine or ammonia as the nitrogen source.</text>
</comment>
<dbReference type="HAMAP" id="MF_00027">
    <property type="entry name" value="CobB_CbiA"/>
    <property type="match status" value="1"/>
</dbReference>
<feature type="domain" description="CobB/CobQ-like glutamine amidotransferase" evidence="11">
    <location>
        <begin position="250"/>
        <end position="438"/>
    </location>
</feature>
<dbReference type="InterPro" id="IPR011698">
    <property type="entry name" value="GATase_3"/>
</dbReference>
<reference evidence="12" key="1">
    <citation type="submission" date="2018-11" db="EMBL/GenBank/DDBJ databases">
        <authorList>
            <person name="Onetto C."/>
        </authorList>
    </citation>
    <scope>NUCLEOTIDE SEQUENCE [LARGE SCALE GENOMIC DNA]</scope>
</reference>
<evidence type="ECO:0000259" key="10">
    <source>
        <dbReference type="Pfam" id="PF01656"/>
    </source>
</evidence>
<keyword evidence="3 9" id="KW-0169">Cobalamin biosynthesis</keyword>
<keyword evidence="5 9" id="KW-0547">Nucleotide-binding</keyword>
<dbReference type="PROSITE" id="PS51274">
    <property type="entry name" value="GATASE_COBBQ"/>
    <property type="match status" value="1"/>
</dbReference>
<dbReference type="Gene3D" id="3.40.50.880">
    <property type="match status" value="1"/>
</dbReference>
<proteinExistence type="inferred from homology"/>
<dbReference type="NCBIfam" id="TIGR00379">
    <property type="entry name" value="cobB"/>
    <property type="match status" value="1"/>
</dbReference>
<comment type="miscellaneous">
    <text evidence="9">The a and c carboxylates of cobyrinate are activated for nucleophilic attack via formation of a phosphorylated intermediate by ATP. CbiA catalyzes first the amidation of the c-carboxylate, and then that of the a-carboxylate.</text>
</comment>
<keyword evidence="4 9" id="KW-0436">Ligase</keyword>
<evidence type="ECO:0000256" key="8">
    <source>
        <dbReference type="ARBA" id="ARBA00022962"/>
    </source>
</evidence>
<dbReference type="Pfam" id="PF01656">
    <property type="entry name" value="CbiA"/>
    <property type="match status" value="1"/>
</dbReference>
<feature type="active site" description="Nucleophile" evidence="9">
    <location>
        <position position="333"/>
    </location>
</feature>
<dbReference type="Proteomes" id="UP000326641">
    <property type="component" value="Unassembled WGS sequence"/>
</dbReference>
<keyword evidence="7 9" id="KW-0460">Magnesium</keyword>
<evidence type="ECO:0000313" key="12">
    <source>
        <dbReference type="EMBL" id="VUX46806.1"/>
    </source>
</evidence>
<dbReference type="AlphaFoldDB" id="A0A564WED8"/>
<dbReference type="InterPro" id="IPR027417">
    <property type="entry name" value="P-loop_NTPase"/>
</dbReference>
<evidence type="ECO:0000256" key="5">
    <source>
        <dbReference type="ARBA" id="ARBA00022741"/>
    </source>
</evidence>
<dbReference type="EC" id="6.3.5.11" evidence="9"/>
<evidence type="ECO:0000313" key="13">
    <source>
        <dbReference type="Proteomes" id="UP000326641"/>
    </source>
</evidence>
<dbReference type="EMBL" id="UXAT02000023">
    <property type="protein sequence ID" value="VUX46806.1"/>
    <property type="molecule type" value="Genomic_DNA"/>
</dbReference>
<dbReference type="PANTHER" id="PTHR43873">
    <property type="entry name" value="COBYRINATE A,C-DIAMIDE SYNTHASE"/>
    <property type="match status" value="1"/>
</dbReference>
<evidence type="ECO:0000256" key="7">
    <source>
        <dbReference type="ARBA" id="ARBA00022842"/>
    </source>
</evidence>
<feature type="domain" description="CobQ/CobB/MinD/ParA nucleotide binding" evidence="10">
    <location>
        <begin position="6"/>
        <end position="190"/>
    </location>
</feature>
<dbReference type="NCBIfam" id="NF002204">
    <property type="entry name" value="PRK01077.1"/>
    <property type="match status" value="1"/>
</dbReference>
<organism evidence="12 13">
    <name type="scientific">Candidatus Defluviicoccus seviourii</name>
    <dbReference type="NCBI Taxonomy" id="2565273"/>
    <lineage>
        <taxon>Bacteria</taxon>
        <taxon>Pseudomonadati</taxon>
        <taxon>Pseudomonadota</taxon>
        <taxon>Alphaproteobacteria</taxon>
        <taxon>Rhodospirillales</taxon>
        <taxon>Rhodospirillaceae</taxon>
        <taxon>Defluviicoccus</taxon>
    </lineage>
</organism>
<name>A0A564WED8_9PROT</name>
<dbReference type="GO" id="GO:0005524">
    <property type="term" value="F:ATP binding"/>
    <property type="evidence" value="ECO:0007669"/>
    <property type="project" value="UniProtKB-UniRule"/>
</dbReference>
<evidence type="ECO:0000256" key="6">
    <source>
        <dbReference type="ARBA" id="ARBA00022840"/>
    </source>
</evidence>
<sequence>MGAAGLIIAAPASGSGKTCLTLGLLRLFARRGVAVASAKVGPDYIDPAFHAAASGKPCLNLDPWAMRPATLAHAVAALSADASLIICEGVMGLFDGATARKGSTADVAAALGWPVILVVDVRAQAASAAAVVRGFASHRADVDVAGVIFNRAGSARHAAILSEACAEALPALPILGALPRLDGLGLPERHLGLVQAGEHPDLDAFLDRAADLIAEHLDTAALVALARPGPAAGAGLPPAAGGPIPVLGQKIAVAQDAAFAFAYPLTLQGWRAAGAEIALFSPLADEAPAADADAVYLPGGYPELHAGALAGNARFLQGLRAASARGACVFGECGGYMVLGEGLIDAGGCTHAMAGLLPLVTSFAERRLQLGYRHATLLAATRLGAAGTAFRGHEFHYATVCREGRGQALFACADAAGTPMGTVGRVNGSVAGSFIHLIDREA</sequence>